<dbReference type="Pfam" id="PF06698">
    <property type="entry name" value="DUF1192"/>
    <property type="match status" value="1"/>
</dbReference>
<keyword evidence="1" id="KW-0175">Coiled coil</keyword>
<comment type="caution">
    <text evidence="2">The sequence shown here is derived from an EMBL/GenBank/DDBJ whole genome shotgun (WGS) entry which is preliminary data.</text>
</comment>
<evidence type="ECO:0000313" key="2">
    <source>
        <dbReference type="EMBL" id="MBS9479187.1"/>
    </source>
</evidence>
<dbReference type="Proteomes" id="UP001166585">
    <property type="component" value="Unassembled WGS sequence"/>
</dbReference>
<protein>
    <submittedName>
        <fullName evidence="2">DUF1192 domain-containing protein</fullName>
    </submittedName>
</protein>
<proteinExistence type="predicted"/>
<keyword evidence="3" id="KW-1185">Reference proteome</keyword>
<organism evidence="2 3">
    <name type="scientific">Ancylobacter radicis</name>
    <dbReference type="NCBI Taxonomy" id="2836179"/>
    <lineage>
        <taxon>Bacteria</taxon>
        <taxon>Pseudomonadati</taxon>
        <taxon>Pseudomonadota</taxon>
        <taxon>Alphaproteobacteria</taxon>
        <taxon>Hyphomicrobiales</taxon>
        <taxon>Xanthobacteraceae</taxon>
        <taxon>Ancylobacter</taxon>
    </lineage>
</organism>
<evidence type="ECO:0000256" key="1">
    <source>
        <dbReference type="SAM" id="Coils"/>
    </source>
</evidence>
<feature type="coiled-coil region" evidence="1">
    <location>
        <begin position="30"/>
        <end position="57"/>
    </location>
</feature>
<sequence>MALDDDPFGILPKIKPAGHEVGGDLSALSETEIEERIALLEGEIERLKSALAAKRASRMAAENFFKR</sequence>
<name>A0ABS5RFR9_9HYPH</name>
<dbReference type="RefSeq" id="WP_213757154.1">
    <property type="nucleotide sequence ID" value="NZ_JAHCQH010000023.1"/>
</dbReference>
<dbReference type="EMBL" id="JAHCQH010000023">
    <property type="protein sequence ID" value="MBS9479187.1"/>
    <property type="molecule type" value="Genomic_DNA"/>
</dbReference>
<accession>A0ABS5RFR9</accession>
<dbReference type="InterPro" id="IPR009579">
    <property type="entry name" value="DUF1192"/>
</dbReference>
<reference evidence="2" key="1">
    <citation type="submission" date="2021-05" db="EMBL/GenBank/DDBJ databases">
        <authorList>
            <person name="Sun Q."/>
            <person name="Inoue M."/>
        </authorList>
    </citation>
    <scope>NUCLEOTIDE SEQUENCE</scope>
    <source>
        <strain evidence="2">VKM B-3255</strain>
    </source>
</reference>
<gene>
    <name evidence="2" type="ORF">KIP89_18935</name>
</gene>
<evidence type="ECO:0000313" key="3">
    <source>
        <dbReference type="Proteomes" id="UP001166585"/>
    </source>
</evidence>